<feature type="domain" description="Pyridoxamine kinase/Phosphomethylpyrimidine kinase" evidence="1">
    <location>
        <begin position="43"/>
        <end position="80"/>
    </location>
</feature>
<dbReference type="OrthoDB" id="10028886at2759"/>
<accession>S8EH27</accession>
<dbReference type="GO" id="GO:0009228">
    <property type="term" value="P:thiamine biosynthetic process"/>
    <property type="evidence" value="ECO:0007669"/>
    <property type="project" value="TreeGrafter"/>
</dbReference>
<comment type="caution">
    <text evidence="2">The sequence shown here is derived from an EMBL/GenBank/DDBJ whole genome shotgun (WGS) entry which is preliminary data.</text>
</comment>
<name>S8EH27_9LAMI</name>
<dbReference type="EMBL" id="AUSU01001032">
    <property type="protein sequence ID" value="EPS71972.1"/>
    <property type="molecule type" value="Genomic_DNA"/>
</dbReference>
<dbReference type="SUPFAM" id="SSF53613">
    <property type="entry name" value="Ribokinase-like"/>
    <property type="match status" value="1"/>
</dbReference>
<dbReference type="PANTHER" id="PTHR20858:SF17">
    <property type="entry name" value="HYDROXYMETHYLPYRIMIDINE_PHOSPHOMETHYLPYRIMIDINE KINASE THI20-RELATED"/>
    <property type="match status" value="1"/>
</dbReference>
<evidence type="ECO:0000259" key="1">
    <source>
        <dbReference type="Pfam" id="PF08543"/>
    </source>
</evidence>
<dbReference type="Gene3D" id="3.40.1190.20">
    <property type="match status" value="1"/>
</dbReference>
<evidence type="ECO:0000313" key="2">
    <source>
        <dbReference type="EMBL" id="EPS71972.1"/>
    </source>
</evidence>
<dbReference type="Proteomes" id="UP000015453">
    <property type="component" value="Unassembled WGS sequence"/>
</dbReference>
<evidence type="ECO:0000313" key="3">
    <source>
        <dbReference type="Proteomes" id="UP000015453"/>
    </source>
</evidence>
<keyword evidence="3" id="KW-1185">Reference proteome</keyword>
<dbReference type="Pfam" id="PF08543">
    <property type="entry name" value="Phos_pyr_kin"/>
    <property type="match status" value="1"/>
</dbReference>
<sequence>MVCCGDLYFSEGSRLGFLSGRISMTAAAAALRVPHVLTVAGSDSGAGAGIQADLKACAARGVFCSTVVTAVTAQNTLGVQ</sequence>
<dbReference type="AlphaFoldDB" id="S8EH27"/>
<dbReference type="GO" id="GO:0009507">
    <property type="term" value="C:chloroplast"/>
    <property type="evidence" value="ECO:0007669"/>
    <property type="project" value="TreeGrafter"/>
</dbReference>
<reference evidence="2 3" key="1">
    <citation type="journal article" date="2013" name="BMC Genomics">
        <title>The miniature genome of a carnivorous plant Genlisea aurea contains a low number of genes and short non-coding sequences.</title>
        <authorList>
            <person name="Leushkin E.V."/>
            <person name="Sutormin R.A."/>
            <person name="Nabieva E.R."/>
            <person name="Penin A.A."/>
            <person name="Kondrashov A.S."/>
            <person name="Logacheva M.D."/>
        </authorList>
    </citation>
    <scope>NUCLEOTIDE SEQUENCE [LARGE SCALE GENOMIC DNA]</scope>
</reference>
<dbReference type="InterPro" id="IPR029056">
    <property type="entry name" value="Ribokinase-like"/>
</dbReference>
<protein>
    <recommendedName>
        <fullName evidence="1">Pyridoxamine kinase/Phosphomethylpyrimidine kinase domain-containing protein</fullName>
    </recommendedName>
</protein>
<dbReference type="GO" id="GO:0008972">
    <property type="term" value="F:phosphomethylpyrimidine kinase activity"/>
    <property type="evidence" value="ECO:0007669"/>
    <property type="project" value="TreeGrafter"/>
</dbReference>
<feature type="non-terminal residue" evidence="2">
    <location>
        <position position="80"/>
    </location>
</feature>
<dbReference type="PANTHER" id="PTHR20858">
    <property type="entry name" value="PHOSPHOMETHYLPYRIMIDINE KINASE"/>
    <property type="match status" value="1"/>
</dbReference>
<proteinExistence type="predicted"/>
<dbReference type="InterPro" id="IPR013749">
    <property type="entry name" value="PM/HMP-P_kinase-1"/>
</dbReference>
<dbReference type="GO" id="GO:0008902">
    <property type="term" value="F:hydroxymethylpyrimidine kinase activity"/>
    <property type="evidence" value="ECO:0007669"/>
    <property type="project" value="TreeGrafter"/>
</dbReference>
<organism evidence="2 3">
    <name type="scientific">Genlisea aurea</name>
    <dbReference type="NCBI Taxonomy" id="192259"/>
    <lineage>
        <taxon>Eukaryota</taxon>
        <taxon>Viridiplantae</taxon>
        <taxon>Streptophyta</taxon>
        <taxon>Embryophyta</taxon>
        <taxon>Tracheophyta</taxon>
        <taxon>Spermatophyta</taxon>
        <taxon>Magnoliopsida</taxon>
        <taxon>eudicotyledons</taxon>
        <taxon>Gunneridae</taxon>
        <taxon>Pentapetalae</taxon>
        <taxon>asterids</taxon>
        <taxon>lamiids</taxon>
        <taxon>Lamiales</taxon>
        <taxon>Lentibulariaceae</taxon>
        <taxon>Genlisea</taxon>
    </lineage>
</organism>
<gene>
    <name evidence="2" type="ORF">M569_02787</name>
</gene>